<dbReference type="AlphaFoldDB" id="A0A8S2Z9X6"/>
<dbReference type="EMBL" id="CAJOBJ010106983">
    <property type="protein sequence ID" value="CAF4613898.1"/>
    <property type="molecule type" value="Genomic_DNA"/>
</dbReference>
<feature type="non-terminal residue" evidence="1">
    <location>
        <position position="1"/>
    </location>
</feature>
<accession>A0A8S2Z9X6</accession>
<proteinExistence type="predicted"/>
<protein>
    <submittedName>
        <fullName evidence="1">Uncharacterized protein</fullName>
    </submittedName>
</protein>
<gene>
    <name evidence="1" type="ORF">GIL414_LOCUS39482</name>
</gene>
<sequence>IAAFFDPTSYRYLTDEDISEAERILSAEFDATQLFDRLQIDTSVTTTMSMSTSTPLGHQRTQ</sequence>
<comment type="caution">
    <text evidence="1">The sequence shown here is derived from an EMBL/GenBank/DDBJ whole genome shotgun (WGS) entry which is preliminary data.</text>
</comment>
<organism evidence="1 2">
    <name type="scientific">Rotaria magnacalcarata</name>
    <dbReference type="NCBI Taxonomy" id="392030"/>
    <lineage>
        <taxon>Eukaryota</taxon>
        <taxon>Metazoa</taxon>
        <taxon>Spiralia</taxon>
        <taxon>Gnathifera</taxon>
        <taxon>Rotifera</taxon>
        <taxon>Eurotatoria</taxon>
        <taxon>Bdelloidea</taxon>
        <taxon>Philodinida</taxon>
        <taxon>Philodinidae</taxon>
        <taxon>Rotaria</taxon>
    </lineage>
</organism>
<name>A0A8S2Z9X6_9BILA</name>
<dbReference type="Proteomes" id="UP000681720">
    <property type="component" value="Unassembled WGS sequence"/>
</dbReference>
<feature type="non-terminal residue" evidence="1">
    <location>
        <position position="62"/>
    </location>
</feature>
<reference evidence="1" key="1">
    <citation type="submission" date="2021-02" db="EMBL/GenBank/DDBJ databases">
        <authorList>
            <person name="Nowell W R."/>
        </authorList>
    </citation>
    <scope>NUCLEOTIDE SEQUENCE</scope>
</reference>
<evidence type="ECO:0000313" key="2">
    <source>
        <dbReference type="Proteomes" id="UP000681720"/>
    </source>
</evidence>
<evidence type="ECO:0000313" key="1">
    <source>
        <dbReference type="EMBL" id="CAF4613898.1"/>
    </source>
</evidence>